<dbReference type="PROSITE" id="PS00086">
    <property type="entry name" value="CYTOCHROME_P450"/>
    <property type="match status" value="1"/>
</dbReference>
<evidence type="ECO:0000256" key="5">
    <source>
        <dbReference type="ARBA" id="ARBA00022723"/>
    </source>
</evidence>
<dbReference type="AlphaFoldDB" id="A0A165P0C5"/>
<evidence type="ECO:0000256" key="9">
    <source>
        <dbReference type="PIRSR" id="PIRSR602401-1"/>
    </source>
</evidence>
<evidence type="ECO:0000256" key="11">
    <source>
        <dbReference type="SAM" id="MobiDB-lite"/>
    </source>
</evidence>
<feature type="non-terminal residue" evidence="12">
    <location>
        <position position="1"/>
    </location>
</feature>
<evidence type="ECO:0000256" key="2">
    <source>
        <dbReference type="ARBA" id="ARBA00005179"/>
    </source>
</evidence>
<proteinExistence type="inferred from homology"/>
<evidence type="ECO:0000313" key="12">
    <source>
        <dbReference type="EMBL" id="KZW01466.1"/>
    </source>
</evidence>
<comment type="cofactor">
    <cofactor evidence="1 9">
        <name>heme</name>
        <dbReference type="ChEBI" id="CHEBI:30413"/>
    </cofactor>
</comment>
<comment type="pathway">
    <text evidence="2">Secondary metabolite biosynthesis.</text>
</comment>
<evidence type="ECO:0000256" key="10">
    <source>
        <dbReference type="RuleBase" id="RU000461"/>
    </source>
</evidence>
<feature type="compositionally biased region" description="Polar residues" evidence="11">
    <location>
        <begin position="227"/>
        <end position="237"/>
    </location>
</feature>
<dbReference type="Pfam" id="PF00067">
    <property type="entry name" value="p450"/>
    <property type="match status" value="1"/>
</dbReference>
<keyword evidence="4 9" id="KW-0349">Heme</keyword>
<accession>A0A165P0C5</accession>
<dbReference type="InterPro" id="IPR036396">
    <property type="entry name" value="Cyt_P450_sf"/>
</dbReference>
<reference evidence="12 13" key="1">
    <citation type="journal article" date="2016" name="Mol. Biol. Evol.">
        <title>Comparative Genomics of Early-Diverging Mushroom-Forming Fungi Provides Insights into the Origins of Lignocellulose Decay Capabilities.</title>
        <authorList>
            <person name="Nagy L.G."/>
            <person name="Riley R."/>
            <person name="Tritt A."/>
            <person name="Adam C."/>
            <person name="Daum C."/>
            <person name="Floudas D."/>
            <person name="Sun H."/>
            <person name="Yadav J.S."/>
            <person name="Pangilinan J."/>
            <person name="Larsson K.H."/>
            <person name="Matsuura K."/>
            <person name="Barry K."/>
            <person name="Labutti K."/>
            <person name="Kuo R."/>
            <person name="Ohm R.A."/>
            <person name="Bhattacharya S.S."/>
            <person name="Shirouzu T."/>
            <person name="Yoshinaga Y."/>
            <person name="Martin F.M."/>
            <person name="Grigoriev I.V."/>
            <person name="Hibbett D.S."/>
        </authorList>
    </citation>
    <scope>NUCLEOTIDE SEQUENCE [LARGE SCALE GENOMIC DNA]</scope>
    <source>
        <strain evidence="12 13">HHB12029</strain>
    </source>
</reference>
<keyword evidence="5 9" id="KW-0479">Metal-binding</keyword>
<evidence type="ECO:0000256" key="8">
    <source>
        <dbReference type="ARBA" id="ARBA00023033"/>
    </source>
</evidence>
<dbReference type="GO" id="GO:0020037">
    <property type="term" value="F:heme binding"/>
    <property type="evidence" value="ECO:0007669"/>
    <property type="project" value="InterPro"/>
</dbReference>
<dbReference type="InParanoid" id="A0A165P0C5"/>
<feature type="non-terminal residue" evidence="12">
    <location>
        <position position="434"/>
    </location>
</feature>
<sequence length="434" mass="47986">PPGPPPSLLLGNVSDVPTSKEAEGFAKLGAKYGPLVHLRLLHKHMIIINSLDVAEDLLERRGAIYSDRPPFTMLGDLMGWNWAPTFMPYGPLWRAHRRVFQSRIGTTSLSPHLRAVQQYANVKLLQGLLETPEDFMQHTHCSAAAGLLMMSFGIDIEKDNSLLKLNEAGVDSIVEAGVPGRYAVDAWSALKHVPIWMPGAGFKRQARAWRDLATRVLEEPFAHTRSAMASTTSPSLKSSRDPQERHLQECNLLSLSSARSPYIVAGVDTVKSYVNAGILALVLDQEIQRRMHAEIVGAIGSDKLPTAEDREVLPLVEAFVREVYRFYPPVPLGIPHSLMQDDVYKGYLIPMGSTIVANIWAMLRDPAVYSEPHLFNPNRFLTDGGHLSTTVPDPRTAVFGFGRRTCPGRLYGDEALWLALATIVACFTVEPSHN</sequence>
<keyword evidence="7 9" id="KW-0408">Iron</keyword>
<dbReference type="OrthoDB" id="2789670at2759"/>
<dbReference type="InterPro" id="IPR050364">
    <property type="entry name" value="Cytochrome_P450_fung"/>
</dbReference>
<organism evidence="12 13">
    <name type="scientific">Exidia glandulosa HHB12029</name>
    <dbReference type="NCBI Taxonomy" id="1314781"/>
    <lineage>
        <taxon>Eukaryota</taxon>
        <taxon>Fungi</taxon>
        <taxon>Dikarya</taxon>
        <taxon>Basidiomycota</taxon>
        <taxon>Agaricomycotina</taxon>
        <taxon>Agaricomycetes</taxon>
        <taxon>Auriculariales</taxon>
        <taxon>Exidiaceae</taxon>
        <taxon>Exidia</taxon>
    </lineage>
</organism>
<dbReference type="InterPro" id="IPR017972">
    <property type="entry name" value="Cyt_P450_CS"/>
</dbReference>
<dbReference type="Gene3D" id="1.10.630.10">
    <property type="entry name" value="Cytochrome P450"/>
    <property type="match status" value="1"/>
</dbReference>
<evidence type="ECO:0000256" key="3">
    <source>
        <dbReference type="ARBA" id="ARBA00010617"/>
    </source>
</evidence>
<dbReference type="CDD" id="cd11065">
    <property type="entry name" value="CYP64-like"/>
    <property type="match status" value="1"/>
</dbReference>
<dbReference type="InterPro" id="IPR002401">
    <property type="entry name" value="Cyt_P450_E_grp-I"/>
</dbReference>
<dbReference type="GO" id="GO:0004497">
    <property type="term" value="F:monooxygenase activity"/>
    <property type="evidence" value="ECO:0007669"/>
    <property type="project" value="UniProtKB-KW"/>
</dbReference>
<dbReference type="GO" id="GO:0005506">
    <property type="term" value="F:iron ion binding"/>
    <property type="evidence" value="ECO:0007669"/>
    <property type="project" value="InterPro"/>
</dbReference>
<evidence type="ECO:0000256" key="4">
    <source>
        <dbReference type="ARBA" id="ARBA00022617"/>
    </source>
</evidence>
<evidence type="ECO:0000313" key="13">
    <source>
        <dbReference type="Proteomes" id="UP000077266"/>
    </source>
</evidence>
<dbReference type="PRINTS" id="PR00463">
    <property type="entry name" value="EP450I"/>
</dbReference>
<dbReference type="InterPro" id="IPR001128">
    <property type="entry name" value="Cyt_P450"/>
</dbReference>
<keyword evidence="6 10" id="KW-0560">Oxidoreductase</keyword>
<dbReference type="GO" id="GO:0016705">
    <property type="term" value="F:oxidoreductase activity, acting on paired donors, with incorporation or reduction of molecular oxygen"/>
    <property type="evidence" value="ECO:0007669"/>
    <property type="project" value="InterPro"/>
</dbReference>
<evidence type="ECO:0000256" key="1">
    <source>
        <dbReference type="ARBA" id="ARBA00001971"/>
    </source>
</evidence>
<dbReference type="PANTHER" id="PTHR46300:SF7">
    <property type="entry name" value="P450, PUTATIVE (EUROFUNG)-RELATED"/>
    <property type="match status" value="1"/>
</dbReference>
<evidence type="ECO:0000256" key="7">
    <source>
        <dbReference type="ARBA" id="ARBA00023004"/>
    </source>
</evidence>
<keyword evidence="13" id="KW-1185">Reference proteome</keyword>
<dbReference type="SUPFAM" id="SSF48264">
    <property type="entry name" value="Cytochrome P450"/>
    <property type="match status" value="1"/>
</dbReference>
<feature type="binding site" description="axial binding residue" evidence="9">
    <location>
        <position position="406"/>
    </location>
    <ligand>
        <name>heme</name>
        <dbReference type="ChEBI" id="CHEBI:30413"/>
    </ligand>
    <ligandPart>
        <name>Fe</name>
        <dbReference type="ChEBI" id="CHEBI:18248"/>
    </ligandPart>
</feature>
<name>A0A165P0C5_EXIGL</name>
<protein>
    <submittedName>
        <fullName evidence="12">Cytochrome P450</fullName>
    </submittedName>
</protein>
<dbReference type="EMBL" id="KV425893">
    <property type="protein sequence ID" value="KZW01466.1"/>
    <property type="molecule type" value="Genomic_DNA"/>
</dbReference>
<dbReference type="STRING" id="1314781.A0A165P0C5"/>
<keyword evidence="8 10" id="KW-0503">Monooxygenase</keyword>
<comment type="similarity">
    <text evidence="3 10">Belongs to the cytochrome P450 family.</text>
</comment>
<dbReference type="Proteomes" id="UP000077266">
    <property type="component" value="Unassembled WGS sequence"/>
</dbReference>
<gene>
    <name evidence="12" type="ORF">EXIGLDRAFT_560769</name>
</gene>
<feature type="region of interest" description="Disordered" evidence="11">
    <location>
        <begin position="224"/>
        <end position="243"/>
    </location>
</feature>
<evidence type="ECO:0000256" key="6">
    <source>
        <dbReference type="ARBA" id="ARBA00023002"/>
    </source>
</evidence>
<dbReference type="PANTHER" id="PTHR46300">
    <property type="entry name" value="P450, PUTATIVE (EUROFUNG)-RELATED-RELATED"/>
    <property type="match status" value="1"/>
</dbReference>